<dbReference type="CDD" id="cd06927">
    <property type="entry name" value="RNAP_L"/>
    <property type="match status" value="1"/>
</dbReference>
<keyword evidence="7" id="KW-1185">Reference proteome</keyword>
<dbReference type="Proteomes" id="UP000594121">
    <property type="component" value="Chromosome"/>
</dbReference>
<evidence type="ECO:0000313" key="6">
    <source>
        <dbReference type="EMBL" id="QOJ78269.1"/>
    </source>
</evidence>
<dbReference type="GO" id="GO:0005737">
    <property type="term" value="C:cytoplasm"/>
    <property type="evidence" value="ECO:0007669"/>
    <property type="project" value="UniProtKB-SubCell"/>
</dbReference>
<dbReference type="PANTHER" id="PTHR13946">
    <property type="entry name" value="DNA-DIRECTED RNA POLYMERASE I,II,III"/>
    <property type="match status" value="1"/>
</dbReference>
<evidence type="ECO:0000313" key="7">
    <source>
        <dbReference type="Proteomes" id="UP000594121"/>
    </source>
</evidence>
<dbReference type="PANTHER" id="PTHR13946:SF28">
    <property type="entry name" value="DNA-DIRECTED RNA POLYMERASES I AND III SUBUNIT RPAC2"/>
    <property type="match status" value="1"/>
</dbReference>
<keyword evidence="4" id="KW-0963">Cytoplasm</keyword>
<proteinExistence type="inferred from homology"/>
<dbReference type="GO" id="GO:0003899">
    <property type="term" value="F:DNA-directed RNA polymerase activity"/>
    <property type="evidence" value="ECO:0007669"/>
    <property type="project" value="UniProtKB-UniRule"/>
</dbReference>
<evidence type="ECO:0000256" key="1">
    <source>
        <dbReference type="ARBA" id="ARBA00022478"/>
    </source>
</evidence>
<protein>
    <recommendedName>
        <fullName evidence="4">DNA-directed RNA polymerase subunit Rpo11</fullName>
        <ecNumber evidence="4">2.7.7.6</ecNumber>
    </recommendedName>
    <alternativeName>
        <fullName evidence="4">DNA-directed RNA polymerase subunit L</fullName>
    </alternativeName>
</protein>
<keyword evidence="2 4" id="KW-0804">Transcription</keyword>
<dbReference type="InterPro" id="IPR036603">
    <property type="entry name" value="RBP11-like"/>
</dbReference>
<comment type="subunit">
    <text evidence="4">Part of the RNA polymerase complex.</text>
</comment>
<dbReference type="Pfam" id="PF13656">
    <property type="entry name" value="RNA_pol_L_2"/>
    <property type="match status" value="1"/>
</dbReference>
<dbReference type="Gene3D" id="3.30.1360.10">
    <property type="entry name" value="RNA polymerase, RBP11-like subunit"/>
    <property type="match status" value="1"/>
</dbReference>
<dbReference type="FunCoup" id="A0A7L9FEW2">
    <property type="interactions" value="104"/>
</dbReference>
<evidence type="ECO:0000256" key="3">
    <source>
        <dbReference type="ARBA" id="ARBA00025751"/>
    </source>
</evidence>
<dbReference type="HAMAP" id="MF_00261">
    <property type="entry name" value="RNApol_arch_Rpo11"/>
    <property type="match status" value="1"/>
</dbReference>
<dbReference type="InParanoid" id="A0A7L9FEW2"/>
<gene>
    <name evidence="4" type="primary">rpo11</name>
    <name evidence="4" type="synonym">rpoL</name>
    <name evidence="6" type="ORF">IG193_05725</name>
</gene>
<dbReference type="RefSeq" id="WP_192818241.1">
    <property type="nucleotide sequence ID" value="NZ_CP062310.1"/>
</dbReference>
<evidence type="ECO:0000256" key="4">
    <source>
        <dbReference type="HAMAP-Rule" id="MF_00261"/>
    </source>
</evidence>
<evidence type="ECO:0000259" key="5">
    <source>
        <dbReference type="Pfam" id="PF13656"/>
    </source>
</evidence>
<comment type="catalytic activity">
    <reaction evidence="4">
        <text>RNA(n) + a ribonucleoside 5'-triphosphate = RNA(n+1) + diphosphate</text>
        <dbReference type="Rhea" id="RHEA:21248"/>
        <dbReference type="Rhea" id="RHEA-COMP:14527"/>
        <dbReference type="Rhea" id="RHEA-COMP:17342"/>
        <dbReference type="ChEBI" id="CHEBI:33019"/>
        <dbReference type="ChEBI" id="CHEBI:61557"/>
        <dbReference type="ChEBI" id="CHEBI:140395"/>
        <dbReference type="EC" id="2.7.7.6"/>
    </reaction>
</comment>
<keyword evidence="1 4" id="KW-0240">DNA-directed RNA polymerase</keyword>
<name>A0A7L9FEW2_9CREN</name>
<accession>A0A7L9FEW2</accession>
<dbReference type="GO" id="GO:0006351">
    <property type="term" value="P:DNA-templated transcription"/>
    <property type="evidence" value="ECO:0007669"/>
    <property type="project" value="UniProtKB-UniRule"/>
</dbReference>
<reference evidence="6 7" key="1">
    <citation type="submission" date="2020-10" db="EMBL/GenBank/DDBJ databases">
        <title>Thermofilum lucidum 3507LT sp. nov. a novel member of Thermofilaceae family isolated from Chile hot spring, and proposal of description order Thermofilales.</title>
        <authorList>
            <person name="Zayulina K.S."/>
            <person name="Elcheninov A.G."/>
            <person name="Toshchakov S.V."/>
            <person name="Kublanov I.V."/>
        </authorList>
    </citation>
    <scope>NUCLEOTIDE SEQUENCE [LARGE SCALE GENOMIC DNA]</scope>
    <source>
        <strain evidence="6 7">3507LT</strain>
    </source>
</reference>
<organism evidence="6 7">
    <name type="scientific">Infirmifilum lucidum</name>
    <dbReference type="NCBI Taxonomy" id="2776706"/>
    <lineage>
        <taxon>Archaea</taxon>
        <taxon>Thermoproteota</taxon>
        <taxon>Thermoprotei</taxon>
        <taxon>Thermofilales</taxon>
        <taxon>Thermofilaceae</taxon>
        <taxon>Infirmifilum</taxon>
    </lineage>
</organism>
<sequence>MPEEVTVVVESLSKDLLEVKISGEGHTLLNMLVDELNKNPHVMASYRVDHPLLGVAHLLISTDGTVTPLEALRAATDSLRNKLAALREQLRAQVS</sequence>
<keyword evidence="4" id="KW-0548">Nucleotidyltransferase</keyword>
<dbReference type="InterPro" id="IPR022905">
    <property type="entry name" value="Rpo11-like"/>
</dbReference>
<dbReference type="GO" id="GO:0000428">
    <property type="term" value="C:DNA-directed RNA polymerase complex"/>
    <property type="evidence" value="ECO:0007669"/>
    <property type="project" value="UniProtKB-KW"/>
</dbReference>
<comment type="similarity">
    <text evidence="3 4">Belongs to the archaeal Rpo11/eukaryotic RPB11/RPC19 RNA polymerase subunit family.</text>
</comment>
<dbReference type="KEGG" id="thel:IG193_05725"/>
<keyword evidence="4" id="KW-0808">Transferase</keyword>
<dbReference type="AlphaFoldDB" id="A0A7L9FEW2"/>
<dbReference type="EMBL" id="CP062310">
    <property type="protein sequence ID" value="QOJ78269.1"/>
    <property type="molecule type" value="Genomic_DNA"/>
</dbReference>
<dbReference type="GO" id="GO:0046983">
    <property type="term" value="F:protein dimerization activity"/>
    <property type="evidence" value="ECO:0007669"/>
    <property type="project" value="InterPro"/>
</dbReference>
<dbReference type="EC" id="2.7.7.6" evidence="4"/>
<dbReference type="SUPFAM" id="SSF55257">
    <property type="entry name" value="RBP11-like subunits of RNA polymerase"/>
    <property type="match status" value="1"/>
</dbReference>
<comment type="function">
    <text evidence="4">DNA-dependent RNA polymerase (RNAP) catalyzes the transcription of DNA into RNA using the four ribonucleoside triphosphates as substrates.</text>
</comment>
<dbReference type="InterPro" id="IPR009025">
    <property type="entry name" value="RBP11-like_dimer"/>
</dbReference>
<comment type="subcellular location">
    <subcellularLocation>
        <location evidence="4">Cytoplasm</location>
    </subcellularLocation>
</comment>
<dbReference type="GeneID" id="59149375"/>
<evidence type="ECO:0000256" key="2">
    <source>
        <dbReference type="ARBA" id="ARBA00023163"/>
    </source>
</evidence>
<feature type="domain" description="DNA-directed RNA polymerase RBP11-like dimerisation" evidence="5">
    <location>
        <begin position="17"/>
        <end position="88"/>
    </location>
</feature>